<feature type="transmembrane region" description="Helical" evidence="12">
    <location>
        <begin position="278"/>
        <end position="300"/>
    </location>
</feature>
<evidence type="ECO:0000256" key="2">
    <source>
        <dbReference type="ARBA" id="ARBA00005417"/>
    </source>
</evidence>
<dbReference type="InterPro" id="IPR001851">
    <property type="entry name" value="ABC_transp_permease"/>
</dbReference>
<feature type="transmembrane region" description="Helical" evidence="12">
    <location>
        <begin position="28"/>
        <end position="45"/>
    </location>
</feature>
<evidence type="ECO:0000313" key="14">
    <source>
        <dbReference type="EMBL" id="KND60725.1"/>
    </source>
</evidence>
<keyword evidence="4" id="KW-1003">Cell membrane</keyword>
<dbReference type="Pfam" id="PF00005">
    <property type="entry name" value="ABC_tran"/>
    <property type="match status" value="2"/>
</dbReference>
<keyword evidence="7" id="KW-0547">Nucleotide-binding</keyword>
<dbReference type="InterPro" id="IPR043428">
    <property type="entry name" value="LivM-like"/>
</dbReference>
<dbReference type="Pfam" id="PF02653">
    <property type="entry name" value="BPD_transp_2"/>
    <property type="match status" value="1"/>
</dbReference>
<dbReference type="InterPro" id="IPR027417">
    <property type="entry name" value="P-loop_NTPase"/>
</dbReference>
<feature type="transmembrane region" description="Helical" evidence="12">
    <location>
        <begin position="78"/>
        <end position="97"/>
    </location>
</feature>
<dbReference type="PROSITE" id="PS00211">
    <property type="entry name" value="ABC_TRANSPORTER_1"/>
    <property type="match status" value="1"/>
</dbReference>
<dbReference type="SUPFAM" id="SSF52540">
    <property type="entry name" value="P-loop containing nucleoside triphosphate hydrolases"/>
    <property type="match status" value="2"/>
</dbReference>
<comment type="caution">
    <text evidence="14">The sequence shown here is derived from an EMBL/GenBank/DDBJ whole genome shotgun (WGS) entry which is preliminary data.</text>
</comment>
<reference evidence="15" key="1">
    <citation type="submission" date="2015-06" db="EMBL/GenBank/DDBJ databases">
        <title>Comparative genomics of Burkholderia leaf nodule symbionts.</title>
        <authorList>
            <person name="Carlier A."/>
            <person name="Eberl L."/>
            <person name="Pinto-Carbo M."/>
        </authorList>
    </citation>
    <scope>NUCLEOTIDE SEQUENCE [LARGE SCALE GENOMIC DNA]</scope>
    <source>
        <strain evidence="15">UZHbot4</strain>
    </source>
</reference>
<keyword evidence="15" id="KW-1185">Reference proteome</keyword>
<dbReference type="CDD" id="cd06581">
    <property type="entry name" value="TM_PBP1_LivM_like"/>
    <property type="match status" value="1"/>
</dbReference>
<dbReference type="GO" id="GO:0015658">
    <property type="term" value="F:branched-chain amino acid transmembrane transporter activity"/>
    <property type="evidence" value="ECO:0007669"/>
    <property type="project" value="InterPro"/>
</dbReference>
<comment type="subcellular location">
    <subcellularLocation>
        <location evidence="1">Cell membrane</location>
        <topology evidence="1">Multi-pass membrane protein</topology>
    </subcellularLocation>
</comment>
<evidence type="ECO:0000259" key="13">
    <source>
        <dbReference type="PROSITE" id="PS50893"/>
    </source>
</evidence>
<sequence length="846" mass="90032">MLKFIALIAALALPPVLFDQSWLLAYLAQTATLIVFALSYNLLLGETGLLSFGHAVYSGLGAFAAAHVFNRFGVPLPMLPLVGGIAALLAVFVFGAISTQRAGTAFAMITLGIGELVAASVWLVPGWFGGEGGVTIDRASGAPLFAWTFGPSREAYALIACWCVLSCVAMFALSRTPMCRLANAVRDNPASAAAIGFAPRRVRWTMLLVAAFFAGIAGVLSLINVELVSSESVGLARSTSALVATVIGGAGSFFGPVIGAVLLTFFSTAVASVSAAWPMYLGLFFVWVVVAAPEGVAGWLRRDARALWLGALGALAWSVAADGDRRDLVRASCRYRHATARRMDRCDSFHADRALARAAFAERAMTRALELRGIAKRFGATQVLHGVDLRVEAGERHALIGPNGAGKSTLFDVISGRTRPSDGRIVASGIDITGRPPQRVSRMLARSFQTTSVFAGLSVLDNLRCACLGAASSRMLDRWLLSRDIDRKARAMLEAIGFAARADDPAAQLAYAEQRALDLGLALATDAPLILLDEPTAGMNRAEAARARADPRDHGGPHAARHRTRYGRGLRPRRSHFGAGARACDRIGYAGRDPRESRCTRGLSGRCAMNALLRIGELRAWHGAAQALHGVNLSIGAGEALALIGRNGSGRSTLAKAIMGLVRCEGELRFRETSMIGMRPFQIARLGIGYVPETRDAFPTLSVRDNLLLGERAGSRFTLDDAYALFPVLRERAAVKAGALSGGEQQMLSLARALAGDPSLIVVDEPGEGLAPQMVAQVGACLATLRDRGVAILLIEERLTIARMLDARVAVMWRGVVRFDGSLAALEQNEQVMHEWLSVGASDNSR</sequence>
<keyword evidence="8" id="KW-0067">ATP-binding</keyword>
<dbReference type="AlphaFoldDB" id="A0A0L0MEM5"/>
<evidence type="ECO:0000256" key="7">
    <source>
        <dbReference type="ARBA" id="ARBA00022741"/>
    </source>
</evidence>
<feature type="domain" description="ABC transporter" evidence="13">
    <location>
        <begin position="369"/>
        <end position="617"/>
    </location>
</feature>
<comment type="similarity">
    <text evidence="2">Belongs to the ABC transporter superfamily.</text>
</comment>
<evidence type="ECO:0000256" key="3">
    <source>
        <dbReference type="ARBA" id="ARBA00022448"/>
    </source>
</evidence>
<dbReference type="EMBL" id="LFJJ01000048">
    <property type="protein sequence ID" value="KND60725.1"/>
    <property type="molecule type" value="Genomic_DNA"/>
</dbReference>
<accession>A0A0L0MEM5</accession>
<dbReference type="Proteomes" id="UP000036959">
    <property type="component" value="Unassembled WGS sequence"/>
</dbReference>
<evidence type="ECO:0000256" key="12">
    <source>
        <dbReference type="SAM" id="Phobius"/>
    </source>
</evidence>
<dbReference type="PANTHER" id="PTHR43820">
    <property type="entry name" value="HIGH-AFFINITY BRANCHED-CHAIN AMINO ACID TRANSPORT ATP-BINDING PROTEIN LIVF"/>
    <property type="match status" value="1"/>
</dbReference>
<dbReference type="GO" id="GO:0016887">
    <property type="term" value="F:ATP hydrolysis activity"/>
    <property type="evidence" value="ECO:0007669"/>
    <property type="project" value="InterPro"/>
</dbReference>
<evidence type="ECO:0000256" key="10">
    <source>
        <dbReference type="ARBA" id="ARBA00022989"/>
    </source>
</evidence>
<dbReference type="SMART" id="SM00382">
    <property type="entry name" value="AAA"/>
    <property type="match status" value="2"/>
</dbReference>
<dbReference type="PATRIC" id="fig|242163.4.peg.5496"/>
<keyword evidence="3" id="KW-0813">Transport</keyword>
<dbReference type="PROSITE" id="PS50893">
    <property type="entry name" value="ABC_TRANSPORTER_2"/>
    <property type="match status" value="2"/>
</dbReference>
<feature type="transmembrane region" description="Helical" evidence="12">
    <location>
        <begin position="104"/>
        <end position="124"/>
    </location>
</feature>
<evidence type="ECO:0000256" key="4">
    <source>
        <dbReference type="ARBA" id="ARBA00022475"/>
    </source>
</evidence>
<keyword evidence="11 12" id="KW-0472">Membrane</keyword>
<evidence type="ECO:0000256" key="1">
    <source>
        <dbReference type="ARBA" id="ARBA00004651"/>
    </source>
</evidence>
<feature type="transmembrane region" description="Helical" evidence="12">
    <location>
        <begin position="155"/>
        <end position="173"/>
    </location>
</feature>
<dbReference type="CDD" id="cd03224">
    <property type="entry name" value="ABC_TM1139_LivF_branched"/>
    <property type="match status" value="1"/>
</dbReference>
<name>A0A0L0MEM5_9BURK</name>
<keyword evidence="6 12" id="KW-0812">Transmembrane</keyword>
<evidence type="ECO:0000313" key="15">
    <source>
        <dbReference type="Proteomes" id="UP000036959"/>
    </source>
</evidence>
<feature type="domain" description="ABC transporter" evidence="13">
    <location>
        <begin position="613"/>
        <end position="839"/>
    </location>
</feature>
<dbReference type="GO" id="GO:0015807">
    <property type="term" value="P:L-amino acid transport"/>
    <property type="evidence" value="ECO:0007669"/>
    <property type="project" value="TreeGrafter"/>
</dbReference>
<evidence type="ECO:0000256" key="6">
    <source>
        <dbReference type="ARBA" id="ARBA00022692"/>
    </source>
</evidence>
<dbReference type="PANTHER" id="PTHR43820:SF4">
    <property type="entry name" value="HIGH-AFFINITY BRANCHED-CHAIN AMINO ACID TRANSPORT ATP-BINDING PROTEIN LIVF"/>
    <property type="match status" value="1"/>
</dbReference>
<keyword evidence="9" id="KW-0029">Amino-acid transport</keyword>
<evidence type="ECO:0000256" key="9">
    <source>
        <dbReference type="ARBA" id="ARBA00022970"/>
    </source>
</evidence>
<dbReference type="InterPro" id="IPR052156">
    <property type="entry name" value="BCAA_Transport_ATP-bd_LivF"/>
</dbReference>
<feature type="transmembrane region" description="Helical" evidence="12">
    <location>
        <begin position="243"/>
        <end position="266"/>
    </location>
</feature>
<feature type="transmembrane region" description="Helical" evidence="12">
    <location>
        <begin position="204"/>
        <end position="223"/>
    </location>
</feature>
<dbReference type="Gene3D" id="3.40.50.300">
    <property type="entry name" value="P-loop containing nucleotide triphosphate hydrolases"/>
    <property type="match status" value="2"/>
</dbReference>
<evidence type="ECO:0000256" key="8">
    <source>
        <dbReference type="ARBA" id="ARBA00022840"/>
    </source>
</evidence>
<organism evidence="14 15">
    <name type="scientific">Candidatus Burkholderia verschuerenii</name>
    <dbReference type="NCBI Taxonomy" id="242163"/>
    <lineage>
        <taxon>Bacteria</taxon>
        <taxon>Pseudomonadati</taxon>
        <taxon>Pseudomonadota</taxon>
        <taxon>Betaproteobacteria</taxon>
        <taxon>Burkholderiales</taxon>
        <taxon>Burkholderiaceae</taxon>
        <taxon>Burkholderia</taxon>
    </lineage>
</organism>
<keyword evidence="5" id="KW-0997">Cell inner membrane</keyword>
<evidence type="ECO:0000256" key="11">
    <source>
        <dbReference type="ARBA" id="ARBA00023136"/>
    </source>
</evidence>
<dbReference type="GO" id="GO:0005524">
    <property type="term" value="F:ATP binding"/>
    <property type="evidence" value="ECO:0007669"/>
    <property type="project" value="UniProtKB-KW"/>
</dbReference>
<protein>
    <submittedName>
        <fullName evidence="14">Branched-chain amino acid transport system permease protein LivM</fullName>
    </submittedName>
</protein>
<proteinExistence type="inferred from homology"/>
<dbReference type="InterPro" id="IPR017871">
    <property type="entry name" value="ABC_transporter-like_CS"/>
</dbReference>
<dbReference type="InterPro" id="IPR003439">
    <property type="entry name" value="ABC_transporter-like_ATP-bd"/>
</dbReference>
<keyword evidence="10 12" id="KW-1133">Transmembrane helix</keyword>
<gene>
    <name evidence="14" type="ORF">BVER_00928c</name>
</gene>
<dbReference type="InterPro" id="IPR003593">
    <property type="entry name" value="AAA+_ATPase"/>
</dbReference>
<evidence type="ECO:0000256" key="5">
    <source>
        <dbReference type="ARBA" id="ARBA00022519"/>
    </source>
</evidence>
<dbReference type="GO" id="GO:0005886">
    <property type="term" value="C:plasma membrane"/>
    <property type="evidence" value="ECO:0007669"/>
    <property type="project" value="UniProtKB-SubCell"/>
</dbReference>